<organism evidence="3 4">
    <name type="scientific">Limosilactobacillus pontis</name>
    <dbReference type="NCBI Taxonomy" id="35787"/>
    <lineage>
        <taxon>Bacteria</taxon>
        <taxon>Bacillati</taxon>
        <taxon>Bacillota</taxon>
        <taxon>Bacilli</taxon>
        <taxon>Lactobacillales</taxon>
        <taxon>Lactobacillaceae</taxon>
        <taxon>Limosilactobacillus</taxon>
    </lineage>
</organism>
<keyword evidence="4" id="KW-1185">Reference proteome</keyword>
<feature type="compositionally biased region" description="Polar residues" evidence="1">
    <location>
        <begin position="17"/>
        <end position="29"/>
    </location>
</feature>
<protein>
    <submittedName>
        <fullName evidence="3">Uncharacterized protein</fullName>
    </submittedName>
</protein>
<feature type="region of interest" description="Disordered" evidence="1">
    <location>
        <begin position="1"/>
        <end position="39"/>
    </location>
</feature>
<feature type="transmembrane region" description="Helical" evidence="2">
    <location>
        <begin position="44"/>
        <end position="65"/>
    </location>
</feature>
<keyword evidence="2" id="KW-0472">Membrane</keyword>
<reference evidence="3 4" key="1">
    <citation type="submission" date="2023-02" db="EMBL/GenBank/DDBJ databases">
        <title>The predominant lactic acid bacteria and yeasts involved in the spontaneous fermentation of millet during the production of the traditional porridge Hausa koko in Ghana.</title>
        <authorList>
            <person name="Atter A."/>
            <person name="Diaz M."/>
        </authorList>
    </citation>
    <scope>NUCLEOTIDE SEQUENCE [LARGE SCALE GENOMIC DNA]</scope>
    <source>
        <strain evidence="3 4">FI11552</strain>
    </source>
</reference>
<keyword evidence="2" id="KW-0812">Transmembrane</keyword>
<name>A0ABU7SSS7_9LACO</name>
<comment type="caution">
    <text evidence="3">The sequence shown here is derived from an EMBL/GenBank/DDBJ whole genome shotgun (WGS) entry which is preliminary data.</text>
</comment>
<dbReference type="EMBL" id="JAQSFA010000009">
    <property type="protein sequence ID" value="MEE6701127.1"/>
    <property type="molecule type" value="Genomic_DNA"/>
</dbReference>
<accession>A0ABU7SSS7</accession>
<dbReference type="RefSeq" id="WP_157046894.1">
    <property type="nucleotide sequence ID" value="NZ_JAIUWJ010000001.1"/>
</dbReference>
<evidence type="ECO:0000256" key="1">
    <source>
        <dbReference type="SAM" id="MobiDB-lite"/>
    </source>
</evidence>
<gene>
    <name evidence="3" type="ORF">PS396_04865</name>
</gene>
<evidence type="ECO:0000313" key="4">
    <source>
        <dbReference type="Proteomes" id="UP001335665"/>
    </source>
</evidence>
<dbReference type="Proteomes" id="UP001335665">
    <property type="component" value="Unassembled WGS sequence"/>
</dbReference>
<evidence type="ECO:0000313" key="3">
    <source>
        <dbReference type="EMBL" id="MEE6701127.1"/>
    </source>
</evidence>
<proteinExistence type="predicted"/>
<keyword evidence="2" id="KW-1133">Transmembrane helix</keyword>
<sequence>MVPPRFKANSGLLKSLGNGNEPNGATSFTPLLRDDQHSRSGANLAPPIGSLNLTITIAILLNVLLKRL</sequence>
<evidence type="ECO:0000256" key="2">
    <source>
        <dbReference type="SAM" id="Phobius"/>
    </source>
</evidence>